<reference evidence="1 2" key="1">
    <citation type="journal article" date="2015" name="Genome Announc.">
        <title>Draft Genome Sequences of Marine Isolates of Thalassomonas viridans and Thalassomonas actiniarum.</title>
        <authorList>
            <person name="Olonade I."/>
            <person name="van Zyl L.J."/>
            <person name="Trindade M."/>
        </authorList>
    </citation>
    <scope>NUCLEOTIDE SEQUENCE [LARGE SCALE GENOMIC DNA]</scope>
    <source>
        <strain evidence="1 2">A5K-106</strain>
    </source>
</reference>
<dbReference type="EMBL" id="CP059736">
    <property type="protein sequence ID" value="WDE02276.1"/>
    <property type="molecule type" value="Genomic_DNA"/>
</dbReference>
<accession>A0AAE9YVY9</accession>
<evidence type="ECO:0008006" key="3">
    <source>
        <dbReference type="Google" id="ProtNLM"/>
    </source>
</evidence>
<dbReference type="SUPFAM" id="SSF51182">
    <property type="entry name" value="RmlC-like cupins"/>
    <property type="match status" value="1"/>
</dbReference>
<protein>
    <recommendedName>
        <fullName evidence="3">Cysteine dioxygenase</fullName>
    </recommendedName>
</protein>
<evidence type="ECO:0000313" key="1">
    <source>
        <dbReference type="EMBL" id="WDE02276.1"/>
    </source>
</evidence>
<sequence>MTRLADFEQSVLTILSSNLQEQDKIPRIRTLMREALTGSEFVMSCIERALDHFEQAPDLKPQPPLLVSLDQQFAAHLIYWPPHHKNSPHMHSTWGVTGVFHNEMVFETYDNAGDLEHPELTVDNHIEAVKGETGYLLPSCIHNVANESDKPSASLHLFGTDDMQRPAECTTVWFGDATRMPGELRPRAMAIFTDILLGISGEEAEALMTRVFALAGNKTKLRLVQGLSGRNIALSYRLSVALEQALEGSDRERLAAINNKLSQQVASLEQA</sequence>
<dbReference type="AlphaFoldDB" id="A0AAE9YVY9"/>
<proteinExistence type="predicted"/>
<reference evidence="1 2" key="2">
    <citation type="journal article" date="2022" name="Mar. Drugs">
        <title>Bioassay-Guided Fractionation Leads to the Detection of Cholic Acid Generated by the Rare Thalassomonas sp.</title>
        <authorList>
            <person name="Pheiffer F."/>
            <person name="Schneider Y.K."/>
            <person name="Hansen E.H."/>
            <person name="Andersen J.H."/>
            <person name="Isaksson J."/>
            <person name="Busche T."/>
            <person name="R C."/>
            <person name="Kalinowski J."/>
            <person name="Zyl L.V."/>
            <person name="Trindade M."/>
        </authorList>
    </citation>
    <scope>NUCLEOTIDE SEQUENCE [LARGE SCALE GENOMIC DNA]</scope>
    <source>
        <strain evidence="1 2">A5K-106</strain>
    </source>
</reference>
<dbReference type="KEGG" id="tact:SG35_031475"/>
<organism evidence="1 2">
    <name type="scientific">Thalassomonas actiniarum</name>
    <dbReference type="NCBI Taxonomy" id="485447"/>
    <lineage>
        <taxon>Bacteria</taxon>
        <taxon>Pseudomonadati</taxon>
        <taxon>Pseudomonadota</taxon>
        <taxon>Gammaproteobacteria</taxon>
        <taxon>Alteromonadales</taxon>
        <taxon>Colwelliaceae</taxon>
        <taxon>Thalassomonas</taxon>
    </lineage>
</organism>
<dbReference type="InterPro" id="IPR014710">
    <property type="entry name" value="RmlC-like_jellyroll"/>
</dbReference>
<gene>
    <name evidence="1" type="ORF">SG35_031475</name>
</gene>
<name>A0AAE9YVY9_9GAMM</name>
<keyword evidence="2" id="KW-1185">Reference proteome</keyword>
<dbReference type="RefSeq" id="WP_044831120.1">
    <property type="nucleotide sequence ID" value="NZ_CP059736.1"/>
</dbReference>
<evidence type="ECO:0000313" key="2">
    <source>
        <dbReference type="Proteomes" id="UP000032568"/>
    </source>
</evidence>
<dbReference type="Gene3D" id="2.60.120.10">
    <property type="entry name" value="Jelly Rolls"/>
    <property type="match status" value="1"/>
</dbReference>
<dbReference type="Proteomes" id="UP000032568">
    <property type="component" value="Chromosome pTact"/>
</dbReference>
<dbReference type="InterPro" id="IPR011051">
    <property type="entry name" value="RmlC_Cupin_sf"/>
</dbReference>